<evidence type="ECO:0000313" key="1">
    <source>
        <dbReference type="EMBL" id="RZC77025.1"/>
    </source>
</evidence>
<organism evidence="1 2">
    <name type="scientific">Papaver somniferum</name>
    <name type="common">Opium poppy</name>
    <dbReference type="NCBI Taxonomy" id="3469"/>
    <lineage>
        <taxon>Eukaryota</taxon>
        <taxon>Viridiplantae</taxon>
        <taxon>Streptophyta</taxon>
        <taxon>Embryophyta</taxon>
        <taxon>Tracheophyta</taxon>
        <taxon>Spermatophyta</taxon>
        <taxon>Magnoliopsida</taxon>
        <taxon>Ranunculales</taxon>
        <taxon>Papaveraceae</taxon>
        <taxon>Papaveroideae</taxon>
        <taxon>Papaver</taxon>
    </lineage>
</organism>
<dbReference type="Proteomes" id="UP000316621">
    <property type="component" value="Chromosome 9"/>
</dbReference>
<keyword evidence="2" id="KW-1185">Reference proteome</keyword>
<accession>A0A4Y7KYM5</accession>
<name>A0A4Y7KYM5_PAPSO</name>
<proteinExistence type="predicted"/>
<protein>
    <submittedName>
        <fullName evidence="1">Uncharacterized protein</fullName>
    </submittedName>
</protein>
<dbReference type="AlphaFoldDB" id="A0A4Y7KYM5"/>
<gene>
    <name evidence="1" type="ORF">C5167_001254</name>
</gene>
<dbReference type="Gramene" id="RZC77025">
    <property type="protein sequence ID" value="RZC77025"/>
    <property type="gene ID" value="C5167_001254"/>
</dbReference>
<evidence type="ECO:0000313" key="2">
    <source>
        <dbReference type="Proteomes" id="UP000316621"/>
    </source>
</evidence>
<reference evidence="1 2" key="1">
    <citation type="journal article" date="2018" name="Science">
        <title>The opium poppy genome and morphinan production.</title>
        <authorList>
            <person name="Guo L."/>
            <person name="Winzer T."/>
            <person name="Yang X."/>
            <person name="Li Y."/>
            <person name="Ning Z."/>
            <person name="He Z."/>
            <person name="Teodor R."/>
            <person name="Lu Y."/>
            <person name="Bowser T.A."/>
            <person name="Graham I.A."/>
            <person name="Ye K."/>
        </authorList>
    </citation>
    <scope>NUCLEOTIDE SEQUENCE [LARGE SCALE GENOMIC DNA]</scope>
    <source>
        <strain evidence="2">cv. HN1</strain>
        <tissue evidence="1">Leaves</tissue>
    </source>
</reference>
<dbReference type="EMBL" id="CM010723">
    <property type="protein sequence ID" value="RZC77025.1"/>
    <property type="molecule type" value="Genomic_DNA"/>
</dbReference>
<sequence length="88" mass="10047">MVISFSMRFSFWFRVQLGYPEICSAFKYDLSFRGLSCEVGFFGSIELDGSFFGCGQVLLVISFLLRVNTTERNGRFKMMDVDPACLIT</sequence>